<dbReference type="PRINTS" id="PR00081">
    <property type="entry name" value="GDHRDH"/>
</dbReference>
<keyword evidence="2" id="KW-0560">Oxidoreductase</keyword>
<evidence type="ECO:0000313" key="6">
    <source>
        <dbReference type="Proteomes" id="UP000030752"/>
    </source>
</evidence>
<dbReference type="InterPro" id="IPR036291">
    <property type="entry name" value="NAD(P)-bd_dom_sf"/>
</dbReference>
<evidence type="ECO:0000256" key="4">
    <source>
        <dbReference type="SAM" id="Phobius"/>
    </source>
</evidence>
<feature type="transmembrane region" description="Helical" evidence="4">
    <location>
        <begin position="67"/>
        <end position="87"/>
    </location>
</feature>
<keyword evidence="4" id="KW-0812">Transmembrane</keyword>
<dbReference type="OrthoDB" id="5840532at2759"/>
<dbReference type="Pfam" id="PF00106">
    <property type="entry name" value="adh_short"/>
    <property type="match status" value="1"/>
</dbReference>
<protein>
    <recommendedName>
        <fullName evidence="7">NAD(P)-binding protein</fullName>
    </recommendedName>
</protein>
<evidence type="ECO:0000256" key="2">
    <source>
        <dbReference type="ARBA" id="ARBA00023002"/>
    </source>
</evidence>
<sequence>MGIPGTEPEKTVYTTLPAASQQPVKPFLSYINLDLIIYILGRSVFHPAICLIGYLCIAAVHKHKEPIAFYTLYWTAFLCVVEILLYLNQRITFGAPRDVDWERDVVVITGGGSGLGRVLMESLVMRGVKVAVLDIKSADSEAEELMEGAGDLLWEQCDVGSQAQVQTSIANIVKKLGPPTILVNNAALPIHALPLLPSSSSNGTTKTATTTTTTTLAPEQALNTLTTNVASHFNLLHAVLPHILASPTGGHIVTLSSILSHLSPSHLSDYAASKAAVSALHNSLFHEIQAHSDSRVRRHVKTLLVEVGQMDTALFSMTRLPWWARFMGAVVEGKDVARWITWYVERGEGGVLRLPFYARCVGAWWAVVPGALERCLRWASGVDRAVRRG</sequence>
<dbReference type="HOGENOM" id="CLU_010194_5_1_1"/>
<dbReference type="PRINTS" id="PR00080">
    <property type="entry name" value="SDRFAMILY"/>
</dbReference>
<dbReference type="InterPro" id="IPR002347">
    <property type="entry name" value="SDR_fam"/>
</dbReference>
<evidence type="ECO:0008006" key="7">
    <source>
        <dbReference type="Google" id="ProtNLM"/>
    </source>
</evidence>
<dbReference type="VEuPathDB" id="FungiDB:HMPREF1541_02420"/>
<dbReference type="InParanoid" id="W2S3H4"/>
<evidence type="ECO:0000256" key="1">
    <source>
        <dbReference type="ARBA" id="ARBA00006484"/>
    </source>
</evidence>
<feature type="transmembrane region" description="Helical" evidence="4">
    <location>
        <begin position="35"/>
        <end position="60"/>
    </location>
</feature>
<keyword evidence="6" id="KW-1185">Reference proteome</keyword>
<dbReference type="RefSeq" id="XP_008714997.1">
    <property type="nucleotide sequence ID" value="XM_008716775.1"/>
</dbReference>
<dbReference type="EMBL" id="KB822718">
    <property type="protein sequence ID" value="ETN43261.1"/>
    <property type="molecule type" value="Genomic_DNA"/>
</dbReference>
<reference evidence="5 6" key="1">
    <citation type="submission" date="2013-03" db="EMBL/GenBank/DDBJ databases">
        <title>The Genome Sequence of Phialophora europaea CBS 101466.</title>
        <authorList>
            <consortium name="The Broad Institute Genomics Platform"/>
            <person name="Cuomo C."/>
            <person name="de Hoog S."/>
            <person name="Gorbushina A."/>
            <person name="Walker B."/>
            <person name="Young S.K."/>
            <person name="Zeng Q."/>
            <person name="Gargeya S."/>
            <person name="Fitzgerald M."/>
            <person name="Haas B."/>
            <person name="Abouelleil A."/>
            <person name="Allen A.W."/>
            <person name="Alvarado L."/>
            <person name="Arachchi H.M."/>
            <person name="Berlin A.M."/>
            <person name="Chapman S.B."/>
            <person name="Gainer-Dewar J."/>
            <person name="Goldberg J."/>
            <person name="Griggs A."/>
            <person name="Gujja S."/>
            <person name="Hansen M."/>
            <person name="Howarth C."/>
            <person name="Imamovic A."/>
            <person name="Ireland A."/>
            <person name="Larimer J."/>
            <person name="McCowan C."/>
            <person name="Murphy C."/>
            <person name="Pearson M."/>
            <person name="Poon T.W."/>
            <person name="Priest M."/>
            <person name="Roberts A."/>
            <person name="Saif S."/>
            <person name="Shea T."/>
            <person name="Sisk P."/>
            <person name="Sykes S."/>
            <person name="Wortman J."/>
            <person name="Nusbaum C."/>
            <person name="Birren B."/>
        </authorList>
    </citation>
    <scope>NUCLEOTIDE SEQUENCE [LARGE SCALE GENOMIC DNA]</scope>
    <source>
        <strain evidence="5 6">CBS 101466</strain>
    </source>
</reference>
<evidence type="ECO:0000313" key="5">
    <source>
        <dbReference type="EMBL" id="ETN43261.1"/>
    </source>
</evidence>
<evidence type="ECO:0000256" key="3">
    <source>
        <dbReference type="RuleBase" id="RU000363"/>
    </source>
</evidence>
<keyword evidence="4" id="KW-1133">Transmembrane helix</keyword>
<dbReference type="PANTHER" id="PTHR24322:SF736">
    <property type="entry name" value="RETINOL DEHYDROGENASE 10"/>
    <property type="match status" value="1"/>
</dbReference>
<dbReference type="GeneID" id="19969759"/>
<organism evidence="5 6">
    <name type="scientific">Cyphellophora europaea (strain CBS 101466)</name>
    <name type="common">Phialophora europaea</name>
    <dbReference type="NCBI Taxonomy" id="1220924"/>
    <lineage>
        <taxon>Eukaryota</taxon>
        <taxon>Fungi</taxon>
        <taxon>Dikarya</taxon>
        <taxon>Ascomycota</taxon>
        <taxon>Pezizomycotina</taxon>
        <taxon>Eurotiomycetes</taxon>
        <taxon>Chaetothyriomycetidae</taxon>
        <taxon>Chaetothyriales</taxon>
        <taxon>Cyphellophoraceae</taxon>
        <taxon>Cyphellophora</taxon>
    </lineage>
</organism>
<dbReference type="Proteomes" id="UP000030752">
    <property type="component" value="Unassembled WGS sequence"/>
</dbReference>
<gene>
    <name evidence="5" type="ORF">HMPREF1541_02420</name>
</gene>
<accession>W2S3H4</accession>
<dbReference type="AlphaFoldDB" id="W2S3H4"/>
<dbReference type="STRING" id="1220924.W2S3H4"/>
<comment type="similarity">
    <text evidence="1 3">Belongs to the short-chain dehydrogenases/reductases (SDR) family.</text>
</comment>
<dbReference type="Gene3D" id="3.40.50.720">
    <property type="entry name" value="NAD(P)-binding Rossmann-like Domain"/>
    <property type="match status" value="1"/>
</dbReference>
<dbReference type="SUPFAM" id="SSF51735">
    <property type="entry name" value="NAD(P)-binding Rossmann-fold domains"/>
    <property type="match status" value="1"/>
</dbReference>
<dbReference type="GO" id="GO:0016616">
    <property type="term" value="F:oxidoreductase activity, acting on the CH-OH group of donors, NAD or NADP as acceptor"/>
    <property type="evidence" value="ECO:0007669"/>
    <property type="project" value="TreeGrafter"/>
</dbReference>
<name>W2S3H4_CYPE1</name>
<dbReference type="PANTHER" id="PTHR24322">
    <property type="entry name" value="PKSB"/>
    <property type="match status" value="1"/>
</dbReference>
<keyword evidence="4" id="KW-0472">Membrane</keyword>
<dbReference type="eggNOG" id="KOG1201">
    <property type="taxonomic scope" value="Eukaryota"/>
</dbReference>
<proteinExistence type="inferred from homology"/>